<gene>
    <name evidence="12" type="primary">sin4</name>
    <name evidence="9" type="synonym">MED16</name>
    <name evidence="12" type="ORF">PRK78_007127</name>
</gene>
<dbReference type="InterPro" id="IPR048339">
    <property type="entry name" value="Mediator_Med16_C"/>
</dbReference>
<evidence type="ECO:0000256" key="7">
    <source>
        <dbReference type="ARBA" id="ARBA00023242"/>
    </source>
</evidence>
<evidence type="ECO:0000256" key="9">
    <source>
        <dbReference type="RuleBase" id="RU364149"/>
    </source>
</evidence>
<comment type="function">
    <text evidence="9">Component of the Mediator complex, a coactivator involved in the regulated transcription of nearly all RNA polymerase II-dependent genes. Mediator functions as a bridge to convey information from gene-specific regulatory proteins to the basal RNA polymerase II transcription machinery. Mediator is recruited to promoters by direct interactions with regulatory proteins and serves as a scaffold for the assembly of a functional preinitiation complex with RNA polymerase II and the general transcription factors.</text>
</comment>
<dbReference type="AlphaFoldDB" id="A0AAF0DMN0"/>
<evidence type="ECO:0000256" key="8">
    <source>
        <dbReference type="ARBA" id="ARBA00032015"/>
    </source>
</evidence>
<dbReference type="PANTHER" id="PTHR13224:SF6">
    <property type="entry name" value="MEDIATOR OF RNA POLYMERASE II TRANSCRIPTION SUBUNIT 16"/>
    <property type="match status" value="1"/>
</dbReference>
<feature type="domain" description="Mediator complex subunit Med16 N-terminal" evidence="10">
    <location>
        <begin position="160"/>
        <end position="426"/>
    </location>
</feature>
<dbReference type="Proteomes" id="UP001219355">
    <property type="component" value="Chromosome 5"/>
</dbReference>
<dbReference type="GO" id="GO:0045893">
    <property type="term" value="P:positive regulation of DNA-templated transcription"/>
    <property type="evidence" value="ECO:0007669"/>
    <property type="project" value="TreeGrafter"/>
</dbReference>
<keyword evidence="13" id="KW-1185">Reference proteome</keyword>
<accession>A0AAF0DMN0</accession>
<feature type="domain" description="Mediator complex subunit 16 C-terminal" evidence="11">
    <location>
        <begin position="713"/>
        <end position="814"/>
    </location>
</feature>
<comment type="subunit">
    <text evidence="9">Component of the Mediator complex.</text>
</comment>
<evidence type="ECO:0000259" key="11">
    <source>
        <dbReference type="Pfam" id="PF20719"/>
    </source>
</evidence>
<dbReference type="GO" id="GO:0016592">
    <property type="term" value="C:mediator complex"/>
    <property type="evidence" value="ECO:0007669"/>
    <property type="project" value="InterPro"/>
</dbReference>
<keyword evidence="4 9" id="KW-0805">Transcription regulation</keyword>
<dbReference type="InterPro" id="IPR048338">
    <property type="entry name" value="Mediator_Med16"/>
</dbReference>
<dbReference type="InterPro" id="IPR021665">
    <property type="entry name" value="Mediator_Med16_N"/>
</dbReference>
<name>A0AAF0DMN0_9EURO</name>
<dbReference type="EMBL" id="CP120631">
    <property type="protein sequence ID" value="WEW61636.1"/>
    <property type="molecule type" value="Genomic_DNA"/>
</dbReference>
<sequence>MDTSIDVDDLFGDTNSLELGLATPAPILKGLSQRLDELHLSGCCRKVAWSKLGGIAYISHDGQKVLLRNIFCKSDDGTWSLRDEKTCSQIAESQNGHIFVHLCWHETGSDLAIVDSCGRILTVSVSIALNVFAVSRPTVIDSDDDGNQPVGLMWLRVNRPNQDPRWNEIHVEMQTVARSDDVLTHAALAPSQAITLINYDKTGGTILIATYSAQGRLCVYRLQIKWETTATDTAQQRPPGSKVSHIPAVQVNHIKTEVLKDVFQKAGDNVDGCDPSTSALNSVFSLTHLEIFSTSSNSSGGGAVEHYISAAFSAPMQQQLNGPSSVLVRWALEAAGQSLHGCFDEILPGRPIQPLTLKTELLRQDDIYFDRFVLSIDYTEAGNVVALTFDGGNTSFFDAKTMISLSDADDLTIVSSMPQAGFNFPNDGLEKFSAAVAALTLAFARACGNDNSSDDILMIAMRHLTADTQKTFISEVYRALSLNADFTIEQDKLMNNPYIQKCFSMQAALGFCGRFQPRNLAAAVPWCTLQLRQISILFAYFLHFNKTGGDSECHEPDILRMIFGNVKWALDLAKYLIDDLFEIASNFDAQSGDQSNKNFEFFSVLLILSSIPRSFLKYICRGLRGIPSSFRNAPNLSNECFEIYARTVTLIEESPLRVDVYEKFLLSIDNVIKYTYQSAGFGNSDRAAPERDLLVTGSVPPVLQPAVVTILNNTMSLIRPDVDLLRLCTWDYSWLGIGDDMLTKRFARQNEVDILRKTIVRINEPHRKSTQPARRCVRCCAFSEDVTSPRSLALFRLLVKTVVLRTCLCGAMWTMENVDGMNNAPLIPGWKV</sequence>
<reference evidence="12" key="1">
    <citation type="submission" date="2023-03" db="EMBL/GenBank/DDBJ databases">
        <title>Emydomyces testavorans Genome Sequence.</title>
        <authorList>
            <person name="Hoyer L."/>
        </authorList>
    </citation>
    <scope>NUCLEOTIDE SEQUENCE</scope>
    <source>
        <strain evidence="12">16-2883</strain>
    </source>
</reference>
<evidence type="ECO:0000256" key="2">
    <source>
        <dbReference type="ARBA" id="ARBA00006543"/>
    </source>
</evidence>
<keyword evidence="7 9" id="KW-0539">Nucleus</keyword>
<keyword evidence="6 9" id="KW-0804">Transcription</keyword>
<evidence type="ECO:0000256" key="6">
    <source>
        <dbReference type="ARBA" id="ARBA00023163"/>
    </source>
</evidence>
<keyword evidence="5 9" id="KW-0010">Activator</keyword>
<comment type="similarity">
    <text evidence="2 9">Belongs to the Mediator complex subunit 16 family.</text>
</comment>
<protein>
    <recommendedName>
        <fullName evidence="3 9">Mediator of RNA polymerase II transcription subunit 16</fullName>
    </recommendedName>
    <alternativeName>
        <fullName evidence="8 9">Mediator complex subunit 16</fullName>
    </alternativeName>
</protein>
<organism evidence="12 13">
    <name type="scientific">Emydomyces testavorans</name>
    <dbReference type="NCBI Taxonomy" id="2070801"/>
    <lineage>
        <taxon>Eukaryota</taxon>
        <taxon>Fungi</taxon>
        <taxon>Dikarya</taxon>
        <taxon>Ascomycota</taxon>
        <taxon>Pezizomycotina</taxon>
        <taxon>Eurotiomycetes</taxon>
        <taxon>Eurotiomycetidae</taxon>
        <taxon>Onygenales</taxon>
        <taxon>Nannizziopsiaceae</taxon>
        <taxon>Emydomyces</taxon>
    </lineage>
</organism>
<evidence type="ECO:0000256" key="4">
    <source>
        <dbReference type="ARBA" id="ARBA00023015"/>
    </source>
</evidence>
<proteinExistence type="inferred from homology"/>
<evidence type="ECO:0000256" key="1">
    <source>
        <dbReference type="ARBA" id="ARBA00004123"/>
    </source>
</evidence>
<comment type="subcellular location">
    <subcellularLocation>
        <location evidence="1 9">Nucleus</location>
    </subcellularLocation>
</comment>
<evidence type="ECO:0000313" key="13">
    <source>
        <dbReference type="Proteomes" id="UP001219355"/>
    </source>
</evidence>
<evidence type="ECO:0000313" key="12">
    <source>
        <dbReference type="EMBL" id="WEW61636.1"/>
    </source>
</evidence>
<dbReference type="Pfam" id="PF20719">
    <property type="entry name" value="Med16_C"/>
    <property type="match status" value="1"/>
</dbReference>
<evidence type="ECO:0000259" key="10">
    <source>
        <dbReference type="Pfam" id="PF11635"/>
    </source>
</evidence>
<dbReference type="Pfam" id="PF11635">
    <property type="entry name" value="Med16_N"/>
    <property type="match status" value="1"/>
</dbReference>
<evidence type="ECO:0000256" key="3">
    <source>
        <dbReference type="ARBA" id="ARBA00019614"/>
    </source>
</evidence>
<evidence type="ECO:0000256" key="5">
    <source>
        <dbReference type="ARBA" id="ARBA00023159"/>
    </source>
</evidence>
<dbReference type="PANTHER" id="PTHR13224">
    <property type="entry name" value="THYROID HORMONE RECEPTOR-ASSOCIATED PROTEIN-RELATED"/>
    <property type="match status" value="1"/>
</dbReference>